<dbReference type="AlphaFoldDB" id="A0A085ZFP1"/>
<comment type="caution">
    <text evidence="1">The sequence shown here is derived from an EMBL/GenBank/DDBJ whole genome shotgun (WGS) entry which is preliminary data.</text>
</comment>
<sequence length="70" mass="7541">MAYTSATIKELIKLGGNLTVTGKFSSAHLKDFVNLAKNQNVQITLKINGTSSATLKELVKIGHSKLVLEL</sequence>
<accession>A0A085ZFP1</accession>
<name>A0A085ZFP1_9FLAO</name>
<dbReference type="RefSeq" id="WP_035688656.1">
    <property type="nucleotide sequence ID" value="NZ_JPRL01000002.1"/>
</dbReference>
<protein>
    <submittedName>
        <fullName evidence="1">Uncharacterized protein</fullName>
    </submittedName>
</protein>
<organism evidence="1 2">
    <name type="scientific">Flavobacterium reichenbachii</name>
    <dbReference type="NCBI Taxonomy" id="362418"/>
    <lineage>
        <taxon>Bacteria</taxon>
        <taxon>Pseudomonadati</taxon>
        <taxon>Bacteroidota</taxon>
        <taxon>Flavobacteriia</taxon>
        <taxon>Flavobacteriales</taxon>
        <taxon>Flavobacteriaceae</taxon>
        <taxon>Flavobacterium</taxon>
    </lineage>
</organism>
<keyword evidence="2" id="KW-1185">Reference proteome</keyword>
<evidence type="ECO:0000313" key="1">
    <source>
        <dbReference type="EMBL" id="KFF03255.1"/>
    </source>
</evidence>
<gene>
    <name evidence="1" type="ORF">IW19_20350</name>
</gene>
<reference evidence="1 2" key="1">
    <citation type="submission" date="2014-07" db="EMBL/GenBank/DDBJ databases">
        <title>Genome of Flavobacterium reichenbachii LMG 25512.</title>
        <authorList>
            <person name="Stropko S.J."/>
            <person name="Pipes S.E."/>
            <person name="Newman J.D."/>
        </authorList>
    </citation>
    <scope>NUCLEOTIDE SEQUENCE [LARGE SCALE GENOMIC DNA]</scope>
    <source>
        <strain evidence="1 2">LMG 25512</strain>
    </source>
</reference>
<proteinExistence type="predicted"/>
<evidence type="ECO:0000313" key="2">
    <source>
        <dbReference type="Proteomes" id="UP000028715"/>
    </source>
</evidence>
<dbReference type="Proteomes" id="UP000028715">
    <property type="component" value="Unassembled WGS sequence"/>
</dbReference>
<dbReference type="OrthoDB" id="9929310at2"/>
<dbReference type="EMBL" id="JPRL01000002">
    <property type="protein sequence ID" value="KFF03255.1"/>
    <property type="molecule type" value="Genomic_DNA"/>
</dbReference>